<name>A0AAV7UXQ0_PLEWA</name>
<evidence type="ECO:0000313" key="3">
    <source>
        <dbReference type="Proteomes" id="UP001066276"/>
    </source>
</evidence>
<feature type="region of interest" description="Disordered" evidence="1">
    <location>
        <begin position="82"/>
        <end position="113"/>
    </location>
</feature>
<accession>A0AAV7UXQ0</accession>
<dbReference type="AlphaFoldDB" id="A0AAV7UXQ0"/>
<dbReference type="Proteomes" id="UP001066276">
    <property type="component" value="Chromosome 2_2"/>
</dbReference>
<sequence length="113" mass="12493">MLPYTQMENQAKRQEIRLPMKSKAKSHPSDSEMYSPQSSVPCRSQESVLQTRVGSEVAPIAPTACRQNYVAGRRLSETRCDVAGTSVGETPSARREHAGYGGNTTQERARRLP</sequence>
<gene>
    <name evidence="2" type="ORF">NDU88_002567</name>
</gene>
<evidence type="ECO:0000256" key="1">
    <source>
        <dbReference type="SAM" id="MobiDB-lite"/>
    </source>
</evidence>
<keyword evidence="3" id="KW-1185">Reference proteome</keyword>
<organism evidence="2 3">
    <name type="scientific">Pleurodeles waltl</name>
    <name type="common">Iberian ribbed newt</name>
    <dbReference type="NCBI Taxonomy" id="8319"/>
    <lineage>
        <taxon>Eukaryota</taxon>
        <taxon>Metazoa</taxon>
        <taxon>Chordata</taxon>
        <taxon>Craniata</taxon>
        <taxon>Vertebrata</taxon>
        <taxon>Euteleostomi</taxon>
        <taxon>Amphibia</taxon>
        <taxon>Batrachia</taxon>
        <taxon>Caudata</taxon>
        <taxon>Salamandroidea</taxon>
        <taxon>Salamandridae</taxon>
        <taxon>Pleurodelinae</taxon>
        <taxon>Pleurodeles</taxon>
    </lineage>
</organism>
<feature type="compositionally biased region" description="Polar residues" evidence="1">
    <location>
        <begin position="32"/>
        <end position="47"/>
    </location>
</feature>
<proteinExistence type="predicted"/>
<evidence type="ECO:0000313" key="2">
    <source>
        <dbReference type="EMBL" id="KAJ1193266.1"/>
    </source>
</evidence>
<comment type="caution">
    <text evidence="2">The sequence shown here is derived from an EMBL/GenBank/DDBJ whole genome shotgun (WGS) entry which is preliminary data.</text>
</comment>
<feature type="region of interest" description="Disordered" evidence="1">
    <location>
        <begin position="1"/>
        <end position="47"/>
    </location>
</feature>
<protein>
    <submittedName>
        <fullName evidence="2">Uncharacterized protein</fullName>
    </submittedName>
</protein>
<reference evidence="2" key="1">
    <citation type="journal article" date="2022" name="bioRxiv">
        <title>Sequencing and chromosome-scale assembly of the giantPleurodeles waltlgenome.</title>
        <authorList>
            <person name="Brown T."/>
            <person name="Elewa A."/>
            <person name="Iarovenko S."/>
            <person name="Subramanian E."/>
            <person name="Araus A.J."/>
            <person name="Petzold A."/>
            <person name="Susuki M."/>
            <person name="Suzuki K.-i.T."/>
            <person name="Hayashi T."/>
            <person name="Toyoda A."/>
            <person name="Oliveira C."/>
            <person name="Osipova E."/>
            <person name="Leigh N.D."/>
            <person name="Simon A."/>
            <person name="Yun M.H."/>
        </authorList>
    </citation>
    <scope>NUCLEOTIDE SEQUENCE</scope>
    <source>
        <strain evidence="2">20211129_DDA</strain>
        <tissue evidence="2">Liver</tissue>
    </source>
</reference>
<dbReference type="EMBL" id="JANPWB010000004">
    <property type="protein sequence ID" value="KAJ1193266.1"/>
    <property type="molecule type" value="Genomic_DNA"/>
</dbReference>